<keyword evidence="2" id="KW-1133">Transmembrane helix</keyword>
<accession>A0A2G8KUU0</accession>
<dbReference type="GO" id="GO:0005794">
    <property type="term" value="C:Golgi apparatus"/>
    <property type="evidence" value="ECO:0007669"/>
    <property type="project" value="TreeGrafter"/>
</dbReference>
<reference evidence="4 5" key="1">
    <citation type="journal article" date="2017" name="PLoS Biol.">
        <title>The sea cucumber genome provides insights into morphological evolution and visceral regeneration.</title>
        <authorList>
            <person name="Zhang X."/>
            <person name="Sun L."/>
            <person name="Yuan J."/>
            <person name="Sun Y."/>
            <person name="Gao Y."/>
            <person name="Zhang L."/>
            <person name="Li S."/>
            <person name="Dai H."/>
            <person name="Hamel J.F."/>
            <person name="Liu C."/>
            <person name="Yu Y."/>
            <person name="Liu S."/>
            <person name="Lin W."/>
            <person name="Guo K."/>
            <person name="Jin S."/>
            <person name="Xu P."/>
            <person name="Storey K.B."/>
            <person name="Huan P."/>
            <person name="Zhang T."/>
            <person name="Zhou Y."/>
            <person name="Zhang J."/>
            <person name="Lin C."/>
            <person name="Li X."/>
            <person name="Xing L."/>
            <person name="Huo D."/>
            <person name="Sun M."/>
            <person name="Wang L."/>
            <person name="Mercier A."/>
            <person name="Li F."/>
            <person name="Yang H."/>
            <person name="Xiang J."/>
        </authorList>
    </citation>
    <scope>NUCLEOTIDE SEQUENCE [LARGE SCALE GENOMIC DNA]</scope>
    <source>
        <strain evidence="4">Shaxun</strain>
        <tissue evidence="4">Muscle</tissue>
    </source>
</reference>
<evidence type="ECO:0000313" key="4">
    <source>
        <dbReference type="EMBL" id="PIK51767.1"/>
    </source>
</evidence>
<keyword evidence="2" id="KW-0472">Membrane</keyword>
<dbReference type="Proteomes" id="UP000230750">
    <property type="component" value="Unassembled WGS sequence"/>
</dbReference>
<dbReference type="SUPFAM" id="SSF53448">
    <property type="entry name" value="Nucleotide-diphospho-sugar transferases"/>
    <property type="match status" value="1"/>
</dbReference>
<dbReference type="InterPro" id="IPR029044">
    <property type="entry name" value="Nucleotide-diphossugar_trans"/>
</dbReference>
<dbReference type="Pfam" id="PF03407">
    <property type="entry name" value="Nucleotid_trans"/>
    <property type="match status" value="1"/>
</dbReference>
<evidence type="ECO:0000256" key="2">
    <source>
        <dbReference type="SAM" id="Phobius"/>
    </source>
</evidence>
<evidence type="ECO:0000256" key="1">
    <source>
        <dbReference type="ARBA" id="ARBA00007033"/>
    </source>
</evidence>
<sequence length="321" mass="36591">MQTRLWQQEEHQVCLCSLRSTGQILGLVFRFLLLAFILILIGRAMKDPVISSVGTIDKRVHNGTVRDTNSTQNTIYDVINNGLTSPVLLVCANDGFLDFLTNLMLSISRLNLSPNILIICEDVLIYHKLSQHRECSVVHYRLALTHLEKSLSEASAWKSDGYIHLVRKRPRYVGILLSHGIDVLYVDTDIVWLGDPFPFFTGVSDIYIQQELEESILYCAGFFYMRSNIRTITFVDTWAKTHFKGRRGIQRAFNDLLAIYNNISVAPLPTSQFCSGHTFFSSKTPWAEREPPVIEVHANFIAGFQNKKESLMNAGLWFLKD</sequence>
<keyword evidence="2" id="KW-0812">Transmembrane</keyword>
<dbReference type="PANTHER" id="PTHR47032:SF1">
    <property type="entry name" value="UDP-D-XYLOSE:L-FUCOSE ALPHA-1,3-D-XYLOSYLTRANSFERASE-RELATED"/>
    <property type="match status" value="1"/>
</dbReference>
<comment type="caution">
    <text evidence="4">The sequence shown here is derived from an EMBL/GenBank/DDBJ whole genome shotgun (WGS) entry which is preliminary data.</text>
</comment>
<dbReference type="STRING" id="307972.A0A2G8KUU0"/>
<dbReference type="AlphaFoldDB" id="A0A2G8KUU0"/>
<keyword evidence="5" id="KW-1185">Reference proteome</keyword>
<dbReference type="OrthoDB" id="1712432at2759"/>
<gene>
    <name evidence="4" type="ORF">BSL78_11357</name>
</gene>
<dbReference type="PANTHER" id="PTHR47032">
    <property type="entry name" value="UDP-D-XYLOSE:L-FUCOSE ALPHA-1,3-D-XYLOSYLTRANSFERASE-RELATED"/>
    <property type="match status" value="1"/>
</dbReference>
<dbReference type="InterPro" id="IPR005069">
    <property type="entry name" value="Nucl-diP-sugar_transferase"/>
</dbReference>
<protein>
    <recommendedName>
        <fullName evidence="3">Nucleotide-diphospho-sugar transferase domain-containing protein</fullName>
    </recommendedName>
</protein>
<feature type="domain" description="Nucleotide-diphospho-sugar transferase" evidence="3">
    <location>
        <begin position="113"/>
        <end position="309"/>
    </location>
</feature>
<dbReference type="InterPro" id="IPR052636">
    <property type="entry name" value="UDP-D-xylose:L-fucose_XylT"/>
</dbReference>
<feature type="transmembrane region" description="Helical" evidence="2">
    <location>
        <begin position="20"/>
        <end position="41"/>
    </location>
</feature>
<comment type="similarity">
    <text evidence="1">Belongs to the glycosyltransferase 77 family.</text>
</comment>
<evidence type="ECO:0000313" key="5">
    <source>
        <dbReference type="Proteomes" id="UP000230750"/>
    </source>
</evidence>
<proteinExistence type="inferred from homology"/>
<dbReference type="GO" id="GO:0016757">
    <property type="term" value="F:glycosyltransferase activity"/>
    <property type="evidence" value="ECO:0007669"/>
    <property type="project" value="TreeGrafter"/>
</dbReference>
<dbReference type="EMBL" id="MRZV01000357">
    <property type="protein sequence ID" value="PIK51767.1"/>
    <property type="molecule type" value="Genomic_DNA"/>
</dbReference>
<name>A0A2G8KUU0_STIJA</name>
<organism evidence="4 5">
    <name type="scientific">Stichopus japonicus</name>
    <name type="common">Sea cucumber</name>
    <dbReference type="NCBI Taxonomy" id="307972"/>
    <lineage>
        <taxon>Eukaryota</taxon>
        <taxon>Metazoa</taxon>
        <taxon>Echinodermata</taxon>
        <taxon>Eleutherozoa</taxon>
        <taxon>Echinozoa</taxon>
        <taxon>Holothuroidea</taxon>
        <taxon>Aspidochirotacea</taxon>
        <taxon>Aspidochirotida</taxon>
        <taxon>Stichopodidae</taxon>
        <taxon>Apostichopus</taxon>
    </lineage>
</organism>
<evidence type="ECO:0000259" key="3">
    <source>
        <dbReference type="Pfam" id="PF03407"/>
    </source>
</evidence>